<dbReference type="InterPro" id="IPR012373">
    <property type="entry name" value="Ferrdict_sens_TM"/>
</dbReference>
<keyword evidence="5" id="KW-1185">Reference proteome</keyword>
<evidence type="ECO:0000313" key="5">
    <source>
        <dbReference type="Proteomes" id="UP000184420"/>
    </source>
</evidence>
<sequence length="333" mass="37422">MMNNQQLKNIAARYLKGEATPEELQQLEAWFAAAEQTPANLSAQDLQDIKADMLGHIRQEAGYCPPELEEKSLGFWRTIRRIAAIVIIAVSAGTLAWLLRPTNTGTTRKSEEVAVVYRTYITVSNDKGVTRRRLPDSSIVVMNSGASFKYEHNFNNHTRELILENGEIFIDVKKQTEKPFKVVAGNTVTTVLGTSFNLKMDNDKNTVSIVVKSGKVKVAADSTRSDAVTLLTPDEGLFINTLTNAQQYFRQPASVSTAWCAQELVFRQTTMENVAATLENRYNIQIRLMTTKAQQYKVSGDFNSHHDAESILQAICLVHQLNYKKSKNTYFVY</sequence>
<feature type="domain" description="FecR protein" evidence="2">
    <location>
        <begin position="131"/>
        <end position="217"/>
    </location>
</feature>
<dbReference type="GO" id="GO:0016989">
    <property type="term" value="F:sigma factor antagonist activity"/>
    <property type="evidence" value="ECO:0007669"/>
    <property type="project" value="TreeGrafter"/>
</dbReference>
<dbReference type="InterPro" id="IPR032508">
    <property type="entry name" value="FecR_C"/>
</dbReference>
<dbReference type="InterPro" id="IPR006860">
    <property type="entry name" value="FecR"/>
</dbReference>
<evidence type="ECO:0000256" key="1">
    <source>
        <dbReference type="SAM" id="Phobius"/>
    </source>
</evidence>
<dbReference type="Proteomes" id="UP000184420">
    <property type="component" value="Unassembled WGS sequence"/>
</dbReference>
<keyword evidence="1" id="KW-1133">Transmembrane helix</keyword>
<evidence type="ECO:0000259" key="3">
    <source>
        <dbReference type="Pfam" id="PF16344"/>
    </source>
</evidence>
<dbReference type="EMBL" id="FRBL01000015">
    <property type="protein sequence ID" value="SHM94757.1"/>
    <property type="molecule type" value="Genomic_DNA"/>
</dbReference>
<proteinExistence type="predicted"/>
<name>A0A1M7MUQ3_9BACT</name>
<dbReference type="OrthoDB" id="1452822at2"/>
<dbReference type="STRING" id="1419482.SAMN05444266_1153"/>
<dbReference type="Gene3D" id="3.55.50.30">
    <property type="match status" value="1"/>
</dbReference>
<dbReference type="PANTHER" id="PTHR30273">
    <property type="entry name" value="PERIPLASMIC SIGNAL SENSOR AND SIGMA FACTOR ACTIVATOR FECR-RELATED"/>
    <property type="match status" value="1"/>
</dbReference>
<accession>A0A1M7MUQ3</accession>
<protein>
    <submittedName>
        <fullName evidence="4">FecR family protein</fullName>
    </submittedName>
</protein>
<evidence type="ECO:0000313" key="4">
    <source>
        <dbReference type="EMBL" id="SHM94757.1"/>
    </source>
</evidence>
<dbReference type="RefSeq" id="WP_083550951.1">
    <property type="nucleotide sequence ID" value="NZ_FRBL01000015.1"/>
</dbReference>
<dbReference type="Pfam" id="PF16344">
    <property type="entry name" value="FecR_C"/>
    <property type="match status" value="1"/>
</dbReference>
<dbReference type="PIRSF" id="PIRSF018266">
    <property type="entry name" value="FecR"/>
    <property type="match status" value="1"/>
</dbReference>
<dbReference type="Gene3D" id="2.60.120.1440">
    <property type="match status" value="1"/>
</dbReference>
<feature type="transmembrane region" description="Helical" evidence="1">
    <location>
        <begin position="82"/>
        <end position="99"/>
    </location>
</feature>
<reference evidence="4 5" key="1">
    <citation type="submission" date="2016-11" db="EMBL/GenBank/DDBJ databases">
        <authorList>
            <person name="Jaros S."/>
            <person name="Januszkiewicz K."/>
            <person name="Wedrychowicz H."/>
        </authorList>
    </citation>
    <scope>NUCLEOTIDE SEQUENCE [LARGE SCALE GENOMIC DNA]</scope>
    <source>
        <strain evidence="4 5">DSM 27406</strain>
    </source>
</reference>
<gene>
    <name evidence="4" type="ORF">SAMN05444266_1153</name>
</gene>
<feature type="domain" description="Protein FecR C-terminal" evidence="3">
    <location>
        <begin position="263"/>
        <end position="331"/>
    </location>
</feature>
<keyword evidence="1" id="KW-0472">Membrane</keyword>
<organism evidence="4 5">
    <name type="scientific">Chitinophaga jiangningensis</name>
    <dbReference type="NCBI Taxonomy" id="1419482"/>
    <lineage>
        <taxon>Bacteria</taxon>
        <taxon>Pseudomonadati</taxon>
        <taxon>Bacteroidota</taxon>
        <taxon>Chitinophagia</taxon>
        <taxon>Chitinophagales</taxon>
        <taxon>Chitinophagaceae</taxon>
        <taxon>Chitinophaga</taxon>
    </lineage>
</organism>
<dbReference type="PANTHER" id="PTHR30273:SF2">
    <property type="entry name" value="PROTEIN FECR"/>
    <property type="match status" value="1"/>
</dbReference>
<evidence type="ECO:0000259" key="2">
    <source>
        <dbReference type="Pfam" id="PF04773"/>
    </source>
</evidence>
<keyword evidence="1" id="KW-0812">Transmembrane</keyword>
<dbReference type="Pfam" id="PF04773">
    <property type="entry name" value="FecR"/>
    <property type="match status" value="1"/>
</dbReference>
<dbReference type="AlphaFoldDB" id="A0A1M7MUQ3"/>